<feature type="region of interest" description="Disordered" evidence="5">
    <location>
        <begin position="113"/>
        <end position="135"/>
    </location>
</feature>
<organism evidence="8 9">
    <name type="scientific">Aspergillus candidus</name>
    <dbReference type="NCBI Taxonomy" id="41067"/>
    <lineage>
        <taxon>Eukaryota</taxon>
        <taxon>Fungi</taxon>
        <taxon>Dikarya</taxon>
        <taxon>Ascomycota</taxon>
        <taxon>Pezizomycotina</taxon>
        <taxon>Eurotiomycetes</taxon>
        <taxon>Eurotiomycetidae</taxon>
        <taxon>Eurotiales</taxon>
        <taxon>Aspergillaceae</taxon>
        <taxon>Aspergillus</taxon>
        <taxon>Aspergillus subgen. Circumdati</taxon>
    </lineage>
</organism>
<reference evidence="8 9" key="1">
    <citation type="submission" date="2017-12" db="EMBL/GenBank/DDBJ databases">
        <authorList>
            <consortium name="DOE Joint Genome Institute"/>
            <person name="Haridas S."/>
            <person name="Kjaerbolling I."/>
            <person name="Vesth T.C."/>
            <person name="Frisvad J.C."/>
            <person name="Nybo J.L."/>
            <person name="Theobald S."/>
            <person name="Kuo A."/>
            <person name="Bowyer P."/>
            <person name="Matsuda Y."/>
            <person name="Mondo S."/>
            <person name="Lyhne E.K."/>
            <person name="Kogle M.E."/>
            <person name="Clum A."/>
            <person name="Lipzen A."/>
            <person name="Salamov A."/>
            <person name="Ngan C.Y."/>
            <person name="Daum C."/>
            <person name="Chiniquy J."/>
            <person name="Barry K."/>
            <person name="LaButti K."/>
            <person name="Simmons B.A."/>
            <person name="Magnuson J.K."/>
            <person name="Mortensen U.H."/>
            <person name="Larsen T.O."/>
            <person name="Grigoriev I.V."/>
            <person name="Baker S.E."/>
            <person name="Andersen M.R."/>
            <person name="Nordberg H.P."/>
            <person name="Cantor M.N."/>
            <person name="Hua S.X."/>
        </authorList>
    </citation>
    <scope>NUCLEOTIDE SEQUENCE [LARGE SCALE GENOMIC DNA]</scope>
    <source>
        <strain evidence="8 9">CBS 102.13</strain>
    </source>
</reference>
<dbReference type="Proteomes" id="UP000234585">
    <property type="component" value="Unassembled WGS sequence"/>
</dbReference>
<dbReference type="AlphaFoldDB" id="A0A2I2FNS7"/>
<feature type="domain" description="TMEM205-like" evidence="7">
    <location>
        <begin position="17"/>
        <end position="111"/>
    </location>
</feature>
<dbReference type="OrthoDB" id="1641132at2759"/>
<sequence>MDSVLSTVTNLLPYHLLSYGALLGTELFQSFVNTKVCYRALPMCEFLALQKQIFPAYFKCQVGLVILTAVTRPPRSILSLGWDTVPLAIVGVTGALNWFVFGPKTTTAAVVRRSMQEQASNEDNPAPTDPAKMHRANRNFGRNHAMAIHLNAISMVATVWYGFSLASSILARM</sequence>
<dbReference type="InterPro" id="IPR025423">
    <property type="entry name" value="TMEM205-like"/>
</dbReference>
<evidence type="ECO:0000256" key="5">
    <source>
        <dbReference type="SAM" id="MobiDB-lite"/>
    </source>
</evidence>
<gene>
    <name evidence="8" type="ORF">BDW47DRAFT_26413</name>
</gene>
<comment type="subcellular location">
    <subcellularLocation>
        <location evidence="1">Membrane</location>
    </subcellularLocation>
</comment>
<dbReference type="EMBL" id="KZ559118">
    <property type="protein sequence ID" value="PLB42268.1"/>
    <property type="molecule type" value="Genomic_DNA"/>
</dbReference>
<evidence type="ECO:0000256" key="1">
    <source>
        <dbReference type="ARBA" id="ARBA00004370"/>
    </source>
</evidence>
<proteinExistence type="predicted"/>
<keyword evidence="4 6" id="KW-0472">Membrane</keyword>
<evidence type="ECO:0000259" key="7">
    <source>
        <dbReference type="Pfam" id="PF13664"/>
    </source>
</evidence>
<protein>
    <recommendedName>
        <fullName evidence="7">TMEM205-like domain-containing protein</fullName>
    </recommendedName>
</protein>
<evidence type="ECO:0000313" key="8">
    <source>
        <dbReference type="EMBL" id="PLB42268.1"/>
    </source>
</evidence>
<evidence type="ECO:0000256" key="6">
    <source>
        <dbReference type="SAM" id="Phobius"/>
    </source>
</evidence>
<dbReference type="STRING" id="41067.A0A2I2FNS7"/>
<feature type="transmembrane region" description="Helical" evidence="6">
    <location>
        <begin position="148"/>
        <end position="171"/>
    </location>
</feature>
<dbReference type="PANTHER" id="PTHR23241">
    <property type="entry name" value="LATE EMBRYOGENESIS ABUNDANT PLANTS LEA-RELATED"/>
    <property type="match status" value="1"/>
</dbReference>
<evidence type="ECO:0000256" key="2">
    <source>
        <dbReference type="ARBA" id="ARBA00022692"/>
    </source>
</evidence>
<dbReference type="Pfam" id="PF13664">
    <property type="entry name" value="DUF4149"/>
    <property type="match status" value="1"/>
</dbReference>
<evidence type="ECO:0000313" key="9">
    <source>
        <dbReference type="Proteomes" id="UP000234585"/>
    </source>
</evidence>
<accession>A0A2I2FNS7</accession>
<dbReference type="PANTHER" id="PTHR23241:SF102">
    <property type="entry name" value="LD23009P"/>
    <property type="match status" value="1"/>
</dbReference>
<dbReference type="GO" id="GO:0016020">
    <property type="term" value="C:membrane"/>
    <property type="evidence" value="ECO:0007669"/>
    <property type="project" value="UniProtKB-SubCell"/>
</dbReference>
<dbReference type="InterPro" id="IPR053009">
    <property type="entry name" value="Xanthocillin_Biosynth-Assoc"/>
</dbReference>
<name>A0A2I2FNS7_ASPCN</name>
<evidence type="ECO:0000256" key="4">
    <source>
        <dbReference type="ARBA" id="ARBA00023136"/>
    </source>
</evidence>
<evidence type="ECO:0000256" key="3">
    <source>
        <dbReference type="ARBA" id="ARBA00022989"/>
    </source>
</evidence>
<keyword evidence="9" id="KW-1185">Reference proteome</keyword>
<keyword evidence="2 6" id="KW-0812">Transmembrane</keyword>
<dbReference type="GeneID" id="36525763"/>
<keyword evidence="3 6" id="KW-1133">Transmembrane helix</keyword>
<dbReference type="RefSeq" id="XP_024676280.1">
    <property type="nucleotide sequence ID" value="XM_024818603.1"/>
</dbReference>